<dbReference type="InterPro" id="IPR050178">
    <property type="entry name" value="AspA/AstE_fam"/>
</dbReference>
<reference evidence="6 7" key="1">
    <citation type="submission" date="2013-02" db="EMBL/GenBank/DDBJ databases">
        <title>A novel strain isolated from Lonar lake, Maharashtra, India.</title>
        <authorList>
            <person name="Singh A."/>
        </authorList>
    </citation>
    <scope>NUCLEOTIDE SEQUENCE [LARGE SCALE GENOMIC DNA]</scope>
    <source>
        <strain evidence="6 7">AK24</strain>
    </source>
</reference>
<keyword evidence="3" id="KW-0378">Hydrolase</keyword>
<dbReference type="GO" id="GO:0016788">
    <property type="term" value="F:hydrolase activity, acting on ester bonds"/>
    <property type="evidence" value="ECO:0007669"/>
    <property type="project" value="InterPro"/>
</dbReference>
<dbReference type="GO" id="GO:0046872">
    <property type="term" value="F:metal ion binding"/>
    <property type="evidence" value="ECO:0007669"/>
    <property type="project" value="UniProtKB-KW"/>
</dbReference>
<sequence length="392" mass="44287">MIKPEQKTEGITKARLMDDRYLFRCEKGKHCPTLVAFVGIHGNEKASIKAAIDLMQEGILDPDGLNGNVFIIRGNLRALALGRRFVDKDLNRIWTGENLALVRDIPEARWPPVHELAEMKELDGVISDIVAEYGQGNICFLDLHTTSAESGAFLPFNDSLPNRQLAEKFPLPLILGIEEFLDGPLMSHINNLGYPALGFEAGRHESDTSVIRHRAFLILMLVHSRILSLSPSRILNLERQLAASVTIVPGFYEILHRHEVLPLDGFAMDLGFVNFMPVRKGQRLAADNTGTIAAKFGGRIFMPLYQTEGSDGFFIIERVSAFWMHLSKWLRQLGFSKLITKFPGIRKDPVEANMFLVDTRVASFLHREIFHLLGYRVKKGDSSRFLRLVRRD</sequence>
<dbReference type="Proteomes" id="UP000013909">
    <property type="component" value="Unassembled WGS sequence"/>
</dbReference>
<evidence type="ECO:0000256" key="2">
    <source>
        <dbReference type="ARBA" id="ARBA00022723"/>
    </source>
</evidence>
<evidence type="ECO:0000313" key="7">
    <source>
        <dbReference type="Proteomes" id="UP000013909"/>
    </source>
</evidence>
<comment type="cofactor">
    <cofactor evidence="1">
        <name>Zn(2+)</name>
        <dbReference type="ChEBI" id="CHEBI:29105"/>
    </cofactor>
</comment>
<proteinExistence type="predicted"/>
<dbReference type="STRING" id="1232681.ADIS_3912"/>
<dbReference type="PANTHER" id="PTHR15162:SF7">
    <property type="entry name" value="SUCCINYLGLUTAMATE DESUCCINYLASE"/>
    <property type="match status" value="1"/>
</dbReference>
<evidence type="ECO:0000259" key="5">
    <source>
        <dbReference type="Pfam" id="PF24827"/>
    </source>
</evidence>
<gene>
    <name evidence="6" type="ORF">ADIS_3912</name>
</gene>
<dbReference type="OrthoDB" id="1523003at2"/>
<feature type="domain" description="Succinylglutamate desuccinylase/Aspartoacylase catalytic" evidence="5">
    <location>
        <begin position="32"/>
        <end position="157"/>
    </location>
</feature>
<dbReference type="SUPFAM" id="SSF53187">
    <property type="entry name" value="Zn-dependent exopeptidases"/>
    <property type="match status" value="1"/>
</dbReference>
<keyword evidence="2" id="KW-0479">Metal-binding</keyword>
<dbReference type="Pfam" id="PF24827">
    <property type="entry name" value="AstE_AspA_cat"/>
    <property type="match status" value="1"/>
</dbReference>
<name>R7ZN95_9BACT</name>
<dbReference type="RefSeq" id="WP_010856039.1">
    <property type="nucleotide sequence ID" value="NZ_AQHR01000104.1"/>
</dbReference>
<keyword evidence="7" id="KW-1185">Reference proteome</keyword>
<dbReference type="AlphaFoldDB" id="R7ZN95"/>
<protein>
    <recommendedName>
        <fullName evidence="5">Succinylglutamate desuccinylase/Aspartoacylase catalytic domain-containing protein</fullName>
    </recommendedName>
</protein>
<evidence type="ECO:0000256" key="3">
    <source>
        <dbReference type="ARBA" id="ARBA00022801"/>
    </source>
</evidence>
<evidence type="ECO:0000256" key="1">
    <source>
        <dbReference type="ARBA" id="ARBA00001947"/>
    </source>
</evidence>
<accession>R7ZN95</accession>
<dbReference type="PANTHER" id="PTHR15162">
    <property type="entry name" value="ASPARTOACYLASE"/>
    <property type="match status" value="1"/>
</dbReference>
<comment type="caution">
    <text evidence="6">The sequence shown here is derived from an EMBL/GenBank/DDBJ whole genome shotgun (WGS) entry which is preliminary data.</text>
</comment>
<evidence type="ECO:0000256" key="4">
    <source>
        <dbReference type="ARBA" id="ARBA00022833"/>
    </source>
</evidence>
<dbReference type="EMBL" id="AQHR01000104">
    <property type="protein sequence ID" value="EON75509.1"/>
    <property type="molecule type" value="Genomic_DNA"/>
</dbReference>
<dbReference type="InterPro" id="IPR055438">
    <property type="entry name" value="AstE_AspA_cat"/>
</dbReference>
<keyword evidence="4" id="KW-0862">Zinc</keyword>
<organism evidence="6 7">
    <name type="scientific">Lunatimonas lonarensis</name>
    <dbReference type="NCBI Taxonomy" id="1232681"/>
    <lineage>
        <taxon>Bacteria</taxon>
        <taxon>Pseudomonadati</taxon>
        <taxon>Bacteroidota</taxon>
        <taxon>Cytophagia</taxon>
        <taxon>Cytophagales</taxon>
        <taxon>Cyclobacteriaceae</taxon>
    </lineage>
</organism>
<evidence type="ECO:0000313" key="6">
    <source>
        <dbReference type="EMBL" id="EON75509.1"/>
    </source>
</evidence>
<dbReference type="GO" id="GO:0005829">
    <property type="term" value="C:cytosol"/>
    <property type="evidence" value="ECO:0007669"/>
    <property type="project" value="TreeGrafter"/>
</dbReference>
<dbReference type="Gene3D" id="3.40.630.10">
    <property type="entry name" value="Zn peptidases"/>
    <property type="match status" value="1"/>
</dbReference>